<dbReference type="EMBL" id="JBHUJC010000020">
    <property type="protein sequence ID" value="MFD2276322.1"/>
    <property type="molecule type" value="Genomic_DNA"/>
</dbReference>
<evidence type="ECO:0000313" key="2">
    <source>
        <dbReference type="Proteomes" id="UP001597297"/>
    </source>
</evidence>
<organism evidence="1 2">
    <name type="scientific">Rubritalea spongiae</name>
    <dbReference type="NCBI Taxonomy" id="430797"/>
    <lineage>
        <taxon>Bacteria</taxon>
        <taxon>Pseudomonadati</taxon>
        <taxon>Verrucomicrobiota</taxon>
        <taxon>Verrucomicrobiia</taxon>
        <taxon>Verrucomicrobiales</taxon>
        <taxon>Rubritaleaceae</taxon>
        <taxon>Rubritalea</taxon>
    </lineage>
</organism>
<keyword evidence="2" id="KW-1185">Reference proteome</keyword>
<evidence type="ECO:0000313" key="1">
    <source>
        <dbReference type="EMBL" id="MFD2276322.1"/>
    </source>
</evidence>
<proteinExistence type="predicted"/>
<comment type="caution">
    <text evidence="1">The sequence shown here is derived from an EMBL/GenBank/DDBJ whole genome shotgun (WGS) entry which is preliminary data.</text>
</comment>
<reference evidence="2" key="1">
    <citation type="journal article" date="2019" name="Int. J. Syst. Evol. Microbiol.">
        <title>The Global Catalogue of Microorganisms (GCM) 10K type strain sequencing project: providing services to taxonomists for standard genome sequencing and annotation.</title>
        <authorList>
            <consortium name="The Broad Institute Genomics Platform"/>
            <consortium name="The Broad Institute Genome Sequencing Center for Infectious Disease"/>
            <person name="Wu L."/>
            <person name="Ma J."/>
        </authorList>
    </citation>
    <scope>NUCLEOTIDE SEQUENCE [LARGE SCALE GENOMIC DNA]</scope>
    <source>
        <strain evidence="2">JCM 16545</strain>
    </source>
</reference>
<gene>
    <name evidence="1" type="ORF">ACFSQZ_07570</name>
</gene>
<name>A0ABW5E1Q8_9BACT</name>
<accession>A0ABW5E1Q8</accession>
<dbReference type="Proteomes" id="UP001597297">
    <property type="component" value="Unassembled WGS sequence"/>
</dbReference>
<sequence>MLRPSILLMLLSLGATILGAKLYVDRALRSSSNLETPLGPDETTLDYIKALEEELDRLNADNATLRQLIESDGPISIPSQLISFVEKDLELNFKDAPIALVRDQHVLRDASGQAWLSALNEQQLEILSYSFDVLGILPPDQQWIAQVISAETTGSRGIYDPSTGEIILAEGFDIENIHHQAALIRLLTIALLDQHYPLKDDPSFDHFIARRALHFGRASIIQDRFYTLQAKHIGFITERSPNTEAAELFSKLPIFVQDITTFANTYGKDYLNQLKSQEDLHQALQSASSSTRDILKKTFPFNNSQSPNTKPADWTSDSFSIQLDTQLGSLTLKSYLKLHAAPSEQLDKWITALESDHLSIATESTQNAHTLWQLQFSEESKSTEFFQWLQSARQTIPSIVLTRTSKTVTLTHSEGLSNE</sequence>
<dbReference type="RefSeq" id="WP_377094335.1">
    <property type="nucleotide sequence ID" value="NZ_JBHSJM010000001.1"/>
</dbReference>
<protein>
    <submittedName>
        <fullName evidence="1">Uncharacterized protein</fullName>
    </submittedName>
</protein>